<feature type="transmembrane region" description="Helical" evidence="6">
    <location>
        <begin position="20"/>
        <end position="43"/>
    </location>
</feature>
<dbReference type="OrthoDB" id="9861982at2"/>
<comment type="caution">
    <text evidence="7">The sequence shown here is derived from an EMBL/GenBank/DDBJ whole genome shotgun (WGS) entry which is preliminary data.</text>
</comment>
<keyword evidence="4 6" id="KW-1133">Transmembrane helix</keyword>
<dbReference type="GO" id="GO:0005886">
    <property type="term" value="C:plasma membrane"/>
    <property type="evidence" value="ECO:0007669"/>
    <property type="project" value="UniProtKB-SubCell"/>
</dbReference>
<organism evidence="7 8">
    <name type="scientific">Mycoplasma marinum</name>
    <dbReference type="NCBI Taxonomy" id="1937190"/>
    <lineage>
        <taxon>Bacteria</taxon>
        <taxon>Bacillati</taxon>
        <taxon>Mycoplasmatota</taxon>
        <taxon>Mollicutes</taxon>
        <taxon>Mycoplasmataceae</taxon>
        <taxon>Mycoplasma</taxon>
    </lineage>
</organism>
<accession>A0A4R0XKM5</accession>
<dbReference type="SUPFAM" id="SSF90123">
    <property type="entry name" value="ABC transporter transmembrane region"/>
    <property type="match status" value="1"/>
</dbReference>
<keyword evidence="5 6" id="KW-0472">Membrane</keyword>
<dbReference type="RefSeq" id="WP_131599303.1">
    <property type="nucleotide sequence ID" value="NZ_CBDBYK010000007.1"/>
</dbReference>
<gene>
    <name evidence="7" type="ORF">C4B24_03250</name>
</gene>
<keyword evidence="3 6" id="KW-0812">Transmembrane</keyword>
<evidence type="ECO:0000313" key="8">
    <source>
        <dbReference type="Proteomes" id="UP000294192"/>
    </source>
</evidence>
<dbReference type="AlphaFoldDB" id="A0A4R0XKM5"/>
<evidence type="ECO:0000256" key="3">
    <source>
        <dbReference type="ARBA" id="ARBA00022692"/>
    </source>
</evidence>
<evidence type="ECO:0000256" key="1">
    <source>
        <dbReference type="ARBA" id="ARBA00004651"/>
    </source>
</evidence>
<comment type="subcellular location">
    <subcellularLocation>
        <location evidence="1">Cell membrane</location>
        <topology evidence="1">Multi-pass membrane protein</topology>
    </subcellularLocation>
</comment>
<dbReference type="EMBL" id="PSZO01000015">
    <property type="protein sequence ID" value="TCG11014.1"/>
    <property type="molecule type" value="Genomic_DNA"/>
</dbReference>
<comment type="similarity">
    <text evidence="2">Belongs to the ABC transporter superfamily.</text>
</comment>
<reference evidence="7 8" key="1">
    <citation type="submission" date="2018-02" db="EMBL/GenBank/DDBJ databases">
        <title>Mycoplasma marinum and Mycoplasma todarodis sp. nov., moderately halophilic and psychrotolerant mycoplasmas isolated from cephalopods.</title>
        <authorList>
            <person name="Viver T."/>
        </authorList>
    </citation>
    <scope>NUCLEOTIDE SEQUENCE [LARGE SCALE GENOMIC DNA]</scope>
    <source>
        <strain evidence="7 8">PE</strain>
    </source>
</reference>
<name>A0A4R0XKM5_9MOLU</name>
<feature type="transmembrane region" description="Helical" evidence="6">
    <location>
        <begin position="63"/>
        <end position="84"/>
    </location>
</feature>
<evidence type="ECO:0000256" key="6">
    <source>
        <dbReference type="SAM" id="Phobius"/>
    </source>
</evidence>
<protein>
    <submittedName>
        <fullName evidence="7">Uncharacterized protein</fullName>
    </submittedName>
</protein>
<evidence type="ECO:0000256" key="2">
    <source>
        <dbReference type="ARBA" id="ARBA00005417"/>
    </source>
</evidence>
<dbReference type="Proteomes" id="UP000294192">
    <property type="component" value="Unassembled WGS sequence"/>
</dbReference>
<proteinExistence type="inferred from homology"/>
<evidence type="ECO:0000256" key="5">
    <source>
        <dbReference type="ARBA" id="ARBA00023136"/>
    </source>
</evidence>
<sequence length="187" mass="22299">MKTKQISKIQNKAIKLNKKIGLRIILIPTCAFLIWCFAVITPFFTYVFVNNLFAEDTIDKWNISFWCLALTTITHLLQVLWLWIKHLFLYKRIIRRFGTSKETIEIVFRNMKFPSLDIDEKELKLWLKTPRIWLWCYIPPIGFIWGALFIFMGDMAAFCLPSNKILKNNIKKEILEYTEKNEISNLE</sequence>
<evidence type="ECO:0000256" key="4">
    <source>
        <dbReference type="ARBA" id="ARBA00022989"/>
    </source>
</evidence>
<evidence type="ECO:0000313" key="7">
    <source>
        <dbReference type="EMBL" id="TCG11014.1"/>
    </source>
</evidence>
<keyword evidence="8" id="KW-1185">Reference proteome</keyword>
<dbReference type="InterPro" id="IPR036640">
    <property type="entry name" value="ABC1_TM_sf"/>
</dbReference>
<feature type="transmembrane region" description="Helical" evidence="6">
    <location>
        <begin position="132"/>
        <end position="152"/>
    </location>
</feature>
<dbReference type="GO" id="GO:0005524">
    <property type="term" value="F:ATP binding"/>
    <property type="evidence" value="ECO:0007669"/>
    <property type="project" value="InterPro"/>
</dbReference>